<dbReference type="InterPro" id="IPR000867">
    <property type="entry name" value="IGFBP-like"/>
</dbReference>
<dbReference type="GeneID" id="108666146"/>
<keyword evidence="1" id="KW-1015">Disulfide bond</keyword>
<dbReference type="InterPro" id="IPR009030">
    <property type="entry name" value="Growth_fac_rcpt_cys_sf"/>
</dbReference>
<accession>A0A979FPV7</accession>
<keyword evidence="4" id="KW-1185">Reference proteome</keyword>
<dbReference type="OrthoDB" id="6348316at2759"/>
<dbReference type="GO" id="GO:0005576">
    <property type="term" value="C:extracellular region"/>
    <property type="evidence" value="ECO:0007669"/>
    <property type="project" value="InterPro"/>
</dbReference>
<dbReference type="Proteomes" id="UP000694843">
    <property type="component" value="Unplaced"/>
</dbReference>
<gene>
    <name evidence="5" type="primary">LOC108666146</name>
</gene>
<evidence type="ECO:0000256" key="2">
    <source>
        <dbReference type="SAM" id="SignalP"/>
    </source>
</evidence>
<dbReference type="SUPFAM" id="SSF57184">
    <property type="entry name" value="Growth factor receptor domain"/>
    <property type="match status" value="1"/>
</dbReference>
<dbReference type="AlphaFoldDB" id="A0A979FPV7"/>
<evidence type="ECO:0000259" key="3">
    <source>
        <dbReference type="PROSITE" id="PS51323"/>
    </source>
</evidence>
<dbReference type="PROSITE" id="PS51323">
    <property type="entry name" value="IGFBP_N_2"/>
    <property type="match status" value="1"/>
</dbReference>
<organism evidence="4 5">
    <name type="scientific">Hyalella azteca</name>
    <name type="common">Amphipod</name>
    <dbReference type="NCBI Taxonomy" id="294128"/>
    <lineage>
        <taxon>Eukaryota</taxon>
        <taxon>Metazoa</taxon>
        <taxon>Ecdysozoa</taxon>
        <taxon>Arthropoda</taxon>
        <taxon>Crustacea</taxon>
        <taxon>Multicrustacea</taxon>
        <taxon>Malacostraca</taxon>
        <taxon>Eumalacostraca</taxon>
        <taxon>Peracarida</taxon>
        <taxon>Amphipoda</taxon>
        <taxon>Senticaudata</taxon>
        <taxon>Talitrida</taxon>
        <taxon>Talitroidea</taxon>
        <taxon>Hyalellidae</taxon>
        <taxon>Hyalella</taxon>
    </lineage>
</organism>
<name>A0A979FPV7_HYAAZ</name>
<evidence type="ECO:0000313" key="4">
    <source>
        <dbReference type="Proteomes" id="UP000694843"/>
    </source>
</evidence>
<dbReference type="KEGG" id="hazt:108666146"/>
<sequence length="89" mass="9384">MFKVASFIAVFLVLTTNWRADAQRKCDCRVVRCAGVDARTCKYGVGLNACGCCQVCLLGPGATCGGPADIEGKYGTGLTCVKRDVTKSN</sequence>
<evidence type="ECO:0000256" key="1">
    <source>
        <dbReference type="ARBA" id="ARBA00023157"/>
    </source>
</evidence>
<evidence type="ECO:0000313" key="5">
    <source>
        <dbReference type="RefSeq" id="XP_047739130.1"/>
    </source>
</evidence>
<keyword evidence="2" id="KW-0732">Signal</keyword>
<feature type="signal peptide" evidence="2">
    <location>
        <begin position="1"/>
        <end position="22"/>
    </location>
</feature>
<dbReference type="Gene3D" id="4.10.40.20">
    <property type="match status" value="1"/>
</dbReference>
<reference evidence="5" key="1">
    <citation type="submission" date="2025-08" db="UniProtKB">
        <authorList>
            <consortium name="RefSeq"/>
        </authorList>
    </citation>
    <scope>IDENTIFICATION</scope>
    <source>
        <tissue evidence="5">Whole organism</tissue>
    </source>
</reference>
<feature type="chain" id="PRO_5037769654" evidence="2">
    <location>
        <begin position="23"/>
        <end position="89"/>
    </location>
</feature>
<proteinExistence type="predicted"/>
<protein>
    <submittedName>
        <fullName evidence="5">Single insulin-like growth factor-binding domain protein-1</fullName>
    </submittedName>
</protein>
<dbReference type="RefSeq" id="XP_047739130.1">
    <property type="nucleotide sequence ID" value="XM_047883174.1"/>
</dbReference>
<feature type="domain" description="IGFBP N-terminal" evidence="3">
    <location>
        <begin position="19"/>
        <end position="89"/>
    </location>
</feature>